<evidence type="ECO:0000313" key="2">
    <source>
        <dbReference type="WBParaSite" id="Hba_12556"/>
    </source>
</evidence>
<organism evidence="1 2">
    <name type="scientific">Heterorhabditis bacteriophora</name>
    <name type="common">Entomopathogenic nematode worm</name>
    <dbReference type="NCBI Taxonomy" id="37862"/>
    <lineage>
        <taxon>Eukaryota</taxon>
        <taxon>Metazoa</taxon>
        <taxon>Ecdysozoa</taxon>
        <taxon>Nematoda</taxon>
        <taxon>Chromadorea</taxon>
        <taxon>Rhabditida</taxon>
        <taxon>Rhabditina</taxon>
        <taxon>Rhabditomorpha</taxon>
        <taxon>Strongyloidea</taxon>
        <taxon>Heterorhabditidae</taxon>
        <taxon>Heterorhabditis</taxon>
    </lineage>
</organism>
<dbReference type="WBParaSite" id="Hba_12556">
    <property type="protein sequence ID" value="Hba_12556"/>
    <property type="gene ID" value="Hba_12556"/>
</dbReference>
<evidence type="ECO:0000313" key="1">
    <source>
        <dbReference type="Proteomes" id="UP000095283"/>
    </source>
</evidence>
<dbReference type="AlphaFoldDB" id="A0A1I7X593"/>
<keyword evidence="1" id="KW-1185">Reference proteome</keyword>
<protein>
    <submittedName>
        <fullName evidence="2">Recombinase domain-containing protein</fullName>
    </submittedName>
</protein>
<proteinExistence type="predicted"/>
<reference evidence="2" key="1">
    <citation type="submission" date="2016-11" db="UniProtKB">
        <authorList>
            <consortium name="WormBaseParasite"/>
        </authorList>
    </citation>
    <scope>IDENTIFICATION</scope>
</reference>
<dbReference type="Proteomes" id="UP000095283">
    <property type="component" value="Unplaced"/>
</dbReference>
<sequence>MTVRVLNGAFIDDPKNPRWINYCQPKSATRALIRREVIVECNSLRKKTNYETTGHIRRKIMASIIKPDYGN</sequence>
<name>A0A1I7X593_HETBA</name>
<accession>A0A1I7X593</accession>